<dbReference type="FunFam" id="3.40.190.10:FF:000039">
    <property type="entry name" value="Glutamate receptor"/>
    <property type="match status" value="1"/>
</dbReference>
<dbReference type="AlphaFoldDB" id="A0AAE0CNI9"/>
<evidence type="ECO:0000256" key="1">
    <source>
        <dbReference type="SAM" id="SignalP"/>
    </source>
</evidence>
<sequence length="83" mass="9009">MARKRVALLLLSMKVHIWKSSSQPGVNSVSLVKNLPKLGGDLDSPLAIDMSVAILQLSENGDLQRIHDKRLTRSACSSQGAKQ</sequence>
<feature type="signal peptide" evidence="1">
    <location>
        <begin position="1"/>
        <end position="22"/>
    </location>
</feature>
<accession>A0AAE0CNI9</accession>
<reference evidence="2" key="1">
    <citation type="journal article" date="2023" name="Plant J.">
        <title>Genome sequences and population genomics provide insights into the demographic history, inbreeding, and mutation load of two 'living fossil' tree species of Dipteronia.</title>
        <authorList>
            <person name="Feng Y."/>
            <person name="Comes H.P."/>
            <person name="Chen J."/>
            <person name="Zhu S."/>
            <person name="Lu R."/>
            <person name="Zhang X."/>
            <person name="Li P."/>
            <person name="Qiu J."/>
            <person name="Olsen K.M."/>
            <person name="Qiu Y."/>
        </authorList>
    </citation>
    <scope>NUCLEOTIDE SEQUENCE</scope>
    <source>
        <strain evidence="2">KIB01</strain>
    </source>
</reference>
<keyword evidence="3" id="KW-1185">Reference proteome</keyword>
<gene>
    <name evidence="2" type="ORF">Ddye_010708</name>
</gene>
<dbReference type="Proteomes" id="UP001280121">
    <property type="component" value="Unassembled WGS sequence"/>
</dbReference>
<keyword evidence="1" id="KW-0732">Signal</keyword>
<organism evidence="2 3">
    <name type="scientific">Dipteronia dyeriana</name>
    <dbReference type="NCBI Taxonomy" id="168575"/>
    <lineage>
        <taxon>Eukaryota</taxon>
        <taxon>Viridiplantae</taxon>
        <taxon>Streptophyta</taxon>
        <taxon>Embryophyta</taxon>
        <taxon>Tracheophyta</taxon>
        <taxon>Spermatophyta</taxon>
        <taxon>Magnoliopsida</taxon>
        <taxon>eudicotyledons</taxon>
        <taxon>Gunneridae</taxon>
        <taxon>Pentapetalae</taxon>
        <taxon>rosids</taxon>
        <taxon>malvids</taxon>
        <taxon>Sapindales</taxon>
        <taxon>Sapindaceae</taxon>
        <taxon>Hippocastanoideae</taxon>
        <taxon>Acereae</taxon>
        <taxon>Dipteronia</taxon>
    </lineage>
</organism>
<protein>
    <submittedName>
        <fullName evidence="2">Uncharacterized protein</fullName>
    </submittedName>
</protein>
<evidence type="ECO:0000313" key="2">
    <source>
        <dbReference type="EMBL" id="KAK2657656.1"/>
    </source>
</evidence>
<proteinExistence type="predicted"/>
<evidence type="ECO:0000313" key="3">
    <source>
        <dbReference type="Proteomes" id="UP001280121"/>
    </source>
</evidence>
<name>A0AAE0CNI9_9ROSI</name>
<feature type="chain" id="PRO_5042152823" evidence="1">
    <location>
        <begin position="23"/>
        <end position="83"/>
    </location>
</feature>
<dbReference type="EMBL" id="JANJYI010000003">
    <property type="protein sequence ID" value="KAK2657656.1"/>
    <property type="molecule type" value="Genomic_DNA"/>
</dbReference>
<comment type="caution">
    <text evidence="2">The sequence shown here is derived from an EMBL/GenBank/DDBJ whole genome shotgun (WGS) entry which is preliminary data.</text>
</comment>